<keyword evidence="3 13" id="KW-0547">Nucleotide-binding</keyword>
<dbReference type="Gene3D" id="2.40.10.170">
    <property type="match status" value="1"/>
</dbReference>
<dbReference type="AlphaFoldDB" id="A0A1Y6K229"/>
<keyword evidence="7 13" id="KW-0067">ATP-binding</keyword>
<dbReference type="SMART" id="SM00982">
    <property type="entry name" value="TRCF"/>
    <property type="match status" value="1"/>
</dbReference>
<keyword evidence="4 13" id="KW-0227">DNA damage</keyword>
<keyword evidence="5 13" id="KW-0378">Hydrolase</keyword>
<dbReference type="GO" id="GO:0006355">
    <property type="term" value="P:regulation of DNA-templated transcription"/>
    <property type="evidence" value="ECO:0007669"/>
    <property type="project" value="UniProtKB-UniRule"/>
</dbReference>
<dbReference type="OrthoDB" id="9804325at2"/>
<dbReference type="InterPro" id="IPR036101">
    <property type="entry name" value="CarD-like/TRCF_RID_sf"/>
</dbReference>
<dbReference type="PROSITE" id="PS51194">
    <property type="entry name" value="HELICASE_CTER"/>
    <property type="match status" value="1"/>
</dbReference>
<evidence type="ECO:0000256" key="7">
    <source>
        <dbReference type="ARBA" id="ARBA00022840"/>
    </source>
</evidence>
<evidence type="ECO:0000256" key="12">
    <source>
        <dbReference type="ARBA" id="ARBA00070128"/>
    </source>
</evidence>
<feature type="domain" description="Helicase C-terminal" evidence="15">
    <location>
        <begin position="786"/>
        <end position="940"/>
    </location>
</feature>
<dbReference type="SMART" id="SM00490">
    <property type="entry name" value="HELICc"/>
    <property type="match status" value="1"/>
</dbReference>
<dbReference type="EC" id="3.6.4.-" evidence="13"/>
<dbReference type="Pfam" id="PF00271">
    <property type="entry name" value="Helicase_C"/>
    <property type="match status" value="1"/>
</dbReference>
<dbReference type="Pfam" id="PF03461">
    <property type="entry name" value="TRCF"/>
    <property type="match status" value="1"/>
</dbReference>
<evidence type="ECO:0000256" key="5">
    <source>
        <dbReference type="ARBA" id="ARBA00022801"/>
    </source>
</evidence>
<dbReference type="SUPFAM" id="SSF141259">
    <property type="entry name" value="CarD-like"/>
    <property type="match status" value="1"/>
</dbReference>
<dbReference type="Pfam" id="PF02559">
    <property type="entry name" value="CarD_TRCF_RID"/>
    <property type="match status" value="1"/>
</dbReference>
<evidence type="ECO:0000259" key="14">
    <source>
        <dbReference type="PROSITE" id="PS51192"/>
    </source>
</evidence>
<dbReference type="Pfam" id="PF00270">
    <property type="entry name" value="DEAD"/>
    <property type="match status" value="1"/>
</dbReference>
<dbReference type="KEGG" id="abat:CFX1CAM_0629"/>
<evidence type="ECO:0000256" key="1">
    <source>
        <dbReference type="ARBA" id="ARBA00004496"/>
    </source>
</evidence>
<comment type="similarity">
    <text evidence="10 13">In the N-terminal section; belongs to the UvrB family.</text>
</comment>
<dbReference type="InterPro" id="IPR011545">
    <property type="entry name" value="DEAD/DEAH_box_helicase_dom"/>
</dbReference>
<evidence type="ECO:0000259" key="15">
    <source>
        <dbReference type="PROSITE" id="PS51194"/>
    </source>
</evidence>
<comment type="subcellular location">
    <subcellularLocation>
        <location evidence="1 13">Cytoplasm</location>
    </subcellularLocation>
</comment>
<evidence type="ECO:0000313" key="16">
    <source>
        <dbReference type="EMBL" id="SMX53694.1"/>
    </source>
</evidence>
<sequence>MQLLDAIGELTAYRELLSDLQGAPGRSQTLPGLGLPRAARLPLLARLQHDLACPILLITNRADRALALYEELGFWLGEAGVHYFPEPNPLFYEKSGWGAGTRRDRLQVLTLLARLLIPGMPQPGHPPVIVAPVRAIMTRTLPRRDFIKHTRALRIGQQVTPDGLTREWVETGYDYANIVVEAGQFSRRGGILDVWSPGEDEPARIEFFGDEIDTMRTFDPATQRTLAKLEALTVTPAREILPRAAEKAGLPLKDLSEFLLPLAHPMGGCLLDFLPDNALIALDGQEFIAAAVTEIEEESLSRRDDAIRAGEIDADFPLPFFTWSEIEDRVGKRPLVELGYTGALDEPALAANFLSGPRFAGKLRDFMDHLKALQREGQPWVVVSRQSARLRNLWRDGLLAQDARAEQQLESQFIEGNLAGGWSLTTRDGGMLHLLTDSEIFGWARPQPRRRYRPTAEAPESSYADLEPGDWVVHVDYGIGKFAGLVQRTHEGTLQEYLCIEFADQDHLFVPIHHADRLTRYIGADGHVPVISRLGGSTWSATKQKVREAVQEIAGELLDLYAQRQVAEGFSFSQDTPWQRELEASFPYIETEDQLQALAEIKADMENPRPMDRLLCGDVGYGKTEVTLRAAFKAVMDGKQVAVLVPTTVLAQQHYDTFRERLATFPVEVEMLSRFRTQREQNRIIKDLSTNKVDIVIGTHRLLSGDVSFKNLGLVVIDEEQRFGVAHKEHLKKLRTSVDVLTLTATPIPRTLYMALTGVRDISTINSPPEERLPIVTHIGPYDSKLVRYAIVRELERGGQVFFVHNRVQTINAMKARLERLVPEASIAIAHGQMDENELAATMHRFTDGEVDVLLCTSIIEAGLDIPNANTLIVDRADTLGLAQLYQLRGRVGRGAQRAYAYLFRHRLRAPTPEGQERLEVLAENTQLGSGYAIAMRDLEMRGAGELLGTRQSGYIASVGFHLYTRLLAQAVNQYRLATGAKGPGDASVLDASLTIPTSVNLPLSIGIPDTYIPDQALRLKLYRRLADIHDEAALASIEMEFVDRFGPPPERVSNLLFQIKIKVLAAKAGLAAVSFEGRQILLRYPPLPSGIENRNLPELGYPVSSGKNAYRIHFHDPENEPWQELLVQTLVRIARADGR</sequence>
<gene>
    <name evidence="13 16" type="primary">mfd</name>
    <name evidence="16" type="ORF">CFX1CAM_0629</name>
</gene>
<dbReference type="GO" id="GO:0005737">
    <property type="term" value="C:cytoplasm"/>
    <property type="evidence" value="ECO:0007669"/>
    <property type="project" value="UniProtKB-SubCell"/>
</dbReference>
<dbReference type="NCBIfam" id="TIGR00580">
    <property type="entry name" value="mfd"/>
    <property type="match status" value="1"/>
</dbReference>
<dbReference type="InterPro" id="IPR004576">
    <property type="entry name" value="Mfd"/>
</dbReference>
<dbReference type="CDD" id="cd17991">
    <property type="entry name" value="DEXHc_TRCF"/>
    <property type="match status" value="1"/>
</dbReference>
<comment type="similarity">
    <text evidence="11 13">In the C-terminal section; belongs to the helicase family. RecG subfamily.</text>
</comment>
<protein>
    <recommendedName>
        <fullName evidence="12 13">Transcription-repair-coupling factor</fullName>
        <shortName evidence="13">TRCF</shortName>
        <ecNumber evidence="13">3.6.4.-</ecNumber>
    </recommendedName>
</protein>
<dbReference type="SUPFAM" id="SSF143517">
    <property type="entry name" value="TRCF domain-like"/>
    <property type="match status" value="1"/>
</dbReference>
<keyword evidence="9 13" id="KW-0234">DNA repair</keyword>
<evidence type="ECO:0000256" key="6">
    <source>
        <dbReference type="ARBA" id="ARBA00022806"/>
    </source>
</evidence>
<dbReference type="InterPro" id="IPR003711">
    <property type="entry name" value="CarD-like/TRCF_RID"/>
</dbReference>
<evidence type="ECO:0000256" key="4">
    <source>
        <dbReference type="ARBA" id="ARBA00022763"/>
    </source>
</evidence>
<dbReference type="Gene3D" id="3.30.2060.10">
    <property type="entry name" value="Penicillin-binding protein 1b domain"/>
    <property type="match status" value="1"/>
</dbReference>
<dbReference type="HAMAP" id="MF_00969">
    <property type="entry name" value="TRCF"/>
    <property type="match status" value="1"/>
</dbReference>
<accession>A0A1Y6K229</accession>
<feature type="domain" description="Helicase ATP-binding" evidence="14">
    <location>
        <begin position="604"/>
        <end position="765"/>
    </location>
</feature>
<comment type="function">
    <text evidence="13">Couples transcription and DNA repair by recognizing RNA polymerase (RNAP) stalled at DNA lesions. Mediates ATP-dependent release of RNAP and its truncated transcript from the DNA, and recruitment of nucleotide excision repair machinery to the damaged site.</text>
</comment>
<evidence type="ECO:0000256" key="10">
    <source>
        <dbReference type="ARBA" id="ARBA00061104"/>
    </source>
</evidence>
<organism evidence="16 17">
    <name type="scientific">Candidatus Brevifilum fermentans</name>
    <dbReference type="NCBI Taxonomy" id="1986204"/>
    <lineage>
        <taxon>Bacteria</taxon>
        <taxon>Bacillati</taxon>
        <taxon>Chloroflexota</taxon>
        <taxon>Anaerolineae</taxon>
        <taxon>Anaerolineales</taxon>
        <taxon>Anaerolineaceae</taxon>
        <taxon>Candidatus Brevifilum</taxon>
    </lineage>
</organism>
<dbReference type="InterPro" id="IPR047112">
    <property type="entry name" value="RecG/Mfd"/>
</dbReference>
<dbReference type="InterPro" id="IPR041471">
    <property type="entry name" value="UvrB_inter"/>
</dbReference>
<dbReference type="GO" id="GO:0003684">
    <property type="term" value="F:damaged DNA binding"/>
    <property type="evidence" value="ECO:0007669"/>
    <property type="project" value="InterPro"/>
</dbReference>
<dbReference type="Proteomes" id="UP000195514">
    <property type="component" value="Chromosome I"/>
</dbReference>
<evidence type="ECO:0000313" key="17">
    <source>
        <dbReference type="Proteomes" id="UP000195514"/>
    </source>
</evidence>
<dbReference type="InterPro" id="IPR037235">
    <property type="entry name" value="TRCF-like_C_D7"/>
</dbReference>
<evidence type="ECO:0000256" key="8">
    <source>
        <dbReference type="ARBA" id="ARBA00023125"/>
    </source>
</evidence>
<dbReference type="PANTHER" id="PTHR47964">
    <property type="entry name" value="ATP-DEPENDENT DNA HELICASE HOMOLOG RECG, CHLOROPLASTIC"/>
    <property type="match status" value="1"/>
</dbReference>
<proteinExistence type="inferred from homology"/>
<dbReference type="SUPFAM" id="SSF52540">
    <property type="entry name" value="P-loop containing nucleoside triphosphate hydrolases"/>
    <property type="match status" value="3"/>
</dbReference>
<evidence type="ECO:0000256" key="11">
    <source>
        <dbReference type="ARBA" id="ARBA00061399"/>
    </source>
</evidence>
<keyword evidence="8 13" id="KW-0238">DNA-binding</keyword>
<dbReference type="InterPro" id="IPR001650">
    <property type="entry name" value="Helicase_C-like"/>
</dbReference>
<dbReference type="FunFam" id="3.40.50.300:FF:000546">
    <property type="entry name" value="Transcription-repair-coupling factor"/>
    <property type="match status" value="1"/>
</dbReference>
<dbReference type="InterPro" id="IPR027417">
    <property type="entry name" value="P-loop_NTPase"/>
</dbReference>
<evidence type="ECO:0000256" key="9">
    <source>
        <dbReference type="ARBA" id="ARBA00023204"/>
    </source>
</evidence>
<reference evidence="17" key="1">
    <citation type="submission" date="2017-05" db="EMBL/GenBank/DDBJ databases">
        <authorList>
            <person name="Kirkegaard R."/>
            <person name="Mcilroy J S."/>
        </authorList>
    </citation>
    <scope>NUCLEOTIDE SEQUENCE [LARGE SCALE GENOMIC DNA]</scope>
</reference>
<evidence type="ECO:0000256" key="3">
    <source>
        <dbReference type="ARBA" id="ARBA00022741"/>
    </source>
</evidence>
<dbReference type="SMART" id="SM00487">
    <property type="entry name" value="DEXDc"/>
    <property type="match status" value="1"/>
</dbReference>
<dbReference type="GO" id="GO:0003678">
    <property type="term" value="F:DNA helicase activity"/>
    <property type="evidence" value="ECO:0007669"/>
    <property type="project" value="TreeGrafter"/>
</dbReference>
<dbReference type="RefSeq" id="WP_087861619.1">
    <property type="nucleotide sequence ID" value="NZ_LT859958.1"/>
</dbReference>
<dbReference type="GO" id="GO:0000716">
    <property type="term" value="P:transcription-coupled nucleotide-excision repair, DNA damage recognition"/>
    <property type="evidence" value="ECO:0007669"/>
    <property type="project" value="UniProtKB-UniRule"/>
</dbReference>
<dbReference type="EMBL" id="LT859958">
    <property type="protein sequence ID" value="SMX53694.1"/>
    <property type="molecule type" value="Genomic_DNA"/>
</dbReference>
<dbReference type="SMART" id="SM01058">
    <property type="entry name" value="CarD_TRCF"/>
    <property type="match status" value="1"/>
</dbReference>
<dbReference type="PROSITE" id="PS51192">
    <property type="entry name" value="HELICASE_ATP_BIND_1"/>
    <property type="match status" value="1"/>
</dbReference>
<dbReference type="Pfam" id="PF17757">
    <property type="entry name" value="UvrB_inter"/>
    <property type="match status" value="1"/>
</dbReference>
<dbReference type="Gene3D" id="3.40.50.11180">
    <property type="match status" value="1"/>
</dbReference>
<dbReference type="Gene3D" id="3.40.50.300">
    <property type="entry name" value="P-loop containing nucleotide triphosphate hydrolases"/>
    <property type="match status" value="2"/>
</dbReference>
<dbReference type="Gene3D" id="3.90.1150.50">
    <property type="entry name" value="Transcription-repair-coupling factor, D7 domain"/>
    <property type="match status" value="1"/>
</dbReference>
<dbReference type="GO" id="GO:0005524">
    <property type="term" value="F:ATP binding"/>
    <property type="evidence" value="ECO:0007669"/>
    <property type="project" value="UniProtKB-UniRule"/>
</dbReference>
<keyword evidence="2 13" id="KW-0963">Cytoplasm</keyword>
<dbReference type="InterPro" id="IPR005118">
    <property type="entry name" value="TRCF_C"/>
</dbReference>
<evidence type="ECO:0000256" key="13">
    <source>
        <dbReference type="HAMAP-Rule" id="MF_00969"/>
    </source>
</evidence>
<dbReference type="InterPro" id="IPR014001">
    <property type="entry name" value="Helicase_ATP-bd"/>
</dbReference>
<dbReference type="PANTHER" id="PTHR47964:SF1">
    <property type="entry name" value="ATP-DEPENDENT DNA HELICASE HOMOLOG RECG, CHLOROPLASTIC"/>
    <property type="match status" value="1"/>
</dbReference>
<keyword evidence="17" id="KW-1185">Reference proteome</keyword>
<evidence type="ECO:0000256" key="2">
    <source>
        <dbReference type="ARBA" id="ARBA00022490"/>
    </source>
</evidence>
<keyword evidence="6" id="KW-0347">Helicase</keyword>
<dbReference type="GO" id="GO:0016787">
    <property type="term" value="F:hydrolase activity"/>
    <property type="evidence" value="ECO:0007669"/>
    <property type="project" value="UniProtKB-KW"/>
</dbReference>
<name>A0A1Y6K229_9CHLR</name>